<dbReference type="Pfam" id="PF22725">
    <property type="entry name" value="GFO_IDH_MocA_C3"/>
    <property type="match status" value="1"/>
</dbReference>
<name>A0ABT6FKM8_9BACT</name>
<dbReference type="InterPro" id="IPR055170">
    <property type="entry name" value="GFO_IDH_MocA-like_dom"/>
</dbReference>
<evidence type="ECO:0000313" key="5">
    <source>
        <dbReference type="EMBL" id="MDG3008130.1"/>
    </source>
</evidence>
<sequence length="372" mass="40265">MTTDASHPPVRWAVLGTGAIARAFAEDLRLLPDAALVAVGSRDLERGKAFLDAFGGRGKVHQRVEDLARDDDVDVVYVATPHSRHKADCIACLEGGRAVLCEKPFAVDADEARAIAEAARRAGKFCMEAMWMRFHPLITTVRDLVQSGAIGRVRLLTADFGYPTSYDPQSRFFNPALGGGALLDRGVYPLSLAQLLLGSPSDVVGRAAIGTSGVDELETALLTYPTGAQAVLTSSLRSRLRNEAQIIGTEGSIRIAEPFFAPHHVSWTRHSEPVGPAPAAKSGPGGWKSRLRRSPLVRRVVNDVARPLLRTLKRDTKTFAEHVPGGGYQFEAAEVMRRLRAGDLESPIMTLDDTIAVLETVDALRKSWRTSG</sequence>
<comment type="caution">
    <text evidence="5">The sequence shown here is derived from an EMBL/GenBank/DDBJ whole genome shotgun (WGS) entry which is preliminary data.</text>
</comment>
<keyword evidence="2" id="KW-0560">Oxidoreductase</keyword>
<gene>
    <name evidence="5" type="ORF">PZE19_30560</name>
</gene>
<evidence type="ECO:0000259" key="4">
    <source>
        <dbReference type="Pfam" id="PF22725"/>
    </source>
</evidence>
<dbReference type="SUPFAM" id="SSF51735">
    <property type="entry name" value="NAD(P)-binding Rossmann-fold domains"/>
    <property type="match status" value="1"/>
</dbReference>
<dbReference type="Gene3D" id="3.40.50.720">
    <property type="entry name" value="NAD(P)-binding Rossmann-like Domain"/>
    <property type="match status" value="1"/>
</dbReference>
<organism evidence="5 6">
    <name type="scientific">Paludisphaera mucosa</name>
    <dbReference type="NCBI Taxonomy" id="3030827"/>
    <lineage>
        <taxon>Bacteria</taxon>
        <taxon>Pseudomonadati</taxon>
        <taxon>Planctomycetota</taxon>
        <taxon>Planctomycetia</taxon>
        <taxon>Isosphaerales</taxon>
        <taxon>Isosphaeraceae</taxon>
        <taxon>Paludisphaera</taxon>
    </lineage>
</organism>
<comment type="similarity">
    <text evidence="1">Belongs to the Gfo/Idh/MocA family.</text>
</comment>
<dbReference type="SUPFAM" id="SSF55347">
    <property type="entry name" value="Glyceraldehyde-3-phosphate dehydrogenase-like, C-terminal domain"/>
    <property type="match status" value="1"/>
</dbReference>
<evidence type="ECO:0000259" key="3">
    <source>
        <dbReference type="Pfam" id="PF01408"/>
    </source>
</evidence>
<dbReference type="Pfam" id="PF01408">
    <property type="entry name" value="GFO_IDH_MocA"/>
    <property type="match status" value="1"/>
</dbReference>
<evidence type="ECO:0000313" key="6">
    <source>
        <dbReference type="Proteomes" id="UP001216907"/>
    </source>
</evidence>
<dbReference type="Gene3D" id="3.30.360.10">
    <property type="entry name" value="Dihydrodipicolinate Reductase, domain 2"/>
    <property type="match status" value="1"/>
</dbReference>
<proteinExistence type="inferred from homology"/>
<dbReference type="EMBL" id="JARRAG010000003">
    <property type="protein sequence ID" value="MDG3008130.1"/>
    <property type="molecule type" value="Genomic_DNA"/>
</dbReference>
<dbReference type="InterPro" id="IPR000683">
    <property type="entry name" value="Gfo/Idh/MocA-like_OxRdtase_N"/>
</dbReference>
<dbReference type="PANTHER" id="PTHR22604">
    <property type="entry name" value="OXIDOREDUCTASES"/>
    <property type="match status" value="1"/>
</dbReference>
<reference evidence="5 6" key="1">
    <citation type="submission" date="2023-03" db="EMBL/GenBank/DDBJ databases">
        <title>Paludisphaera mucosa sp. nov. a novel planctomycete from northern fen.</title>
        <authorList>
            <person name="Ivanova A."/>
        </authorList>
    </citation>
    <scope>NUCLEOTIDE SEQUENCE [LARGE SCALE GENOMIC DNA]</scope>
    <source>
        <strain evidence="5 6">Pla2</strain>
    </source>
</reference>
<evidence type="ECO:0000256" key="1">
    <source>
        <dbReference type="ARBA" id="ARBA00010928"/>
    </source>
</evidence>
<dbReference type="PANTHER" id="PTHR22604:SF105">
    <property type="entry name" value="TRANS-1,2-DIHYDROBENZENE-1,2-DIOL DEHYDROGENASE"/>
    <property type="match status" value="1"/>
</dbReference>
<dbReference type="InterPro" id="IPR050984">
    <property type="entry name" value="Gfo/Idh/MocA_domain"/>
</dbReference>
<dbReference type="RefSeq" id="WP_277864457.1">
    <property type="nucleotide sequence ID" value="NZ_JARRAG010000003.1"/>
</dbReference>
<dbReference type="InterPro" id="IPR036291">
    <property type="entry name" value="NAD(P)-bd_dom_sf"/>
</dbReference>
<protein>
    <submittedName>
        <fullName evidence="5">Gfo/Idh/MocA family oxidoreductase</fullName>
    </submittedName>
</protein>
<keyword evidence="6" id="KW-1185">Reference proteome</keyword>
<feature type="domain" description="GFO/IDH/MocA-like oxidoreductase" evidence="4">
    <location>
        <begin position="139"/>
        <end position="254"/>
    </location>
</feature>
<accession>A0ABT6FKM8</accession>
<evidence type="ECO:0000256" key="2">
    <source>
        <dbReference type="ARBA" id="ARBA00023002"/>
    </source>
</evidence>
<feature type="domain" description="Gfo/Idh/MocA-like oxidoreductase N-terminal" evidence="3">
    <location>
        <begin position="10"/>
        <end position="128"/>
    </location>
</feature>
<dbReference type="Proteomes" id="UP001216907">
    <property type="component" value="Unassembled WGS sequence"/>
</dbReference>